<protein>
    <submittedName>
        <fullName evidence="5">Polysaccharide export protein</fullName>
    </submittedName>
</protein>
<evidence type="ECO:0000259" key="3">
    <source>
        <dbReference type="Pfam" id="PF02563"/>
    </source>
</evidence>
<proteinExistence type="predicted"/>
<keyword evidence="6" id="KW-1185">Reference proteome</keyword>
<evidence type="ECO:0000313" key="6">
    <source>
        <dbReference type="Proteomes" id="UP001162802"/>
    </source>
</evidence>
<evidence type="ECO:0000256" key="1">
    <source>
        <dbReference type="ARBA" id="ARBA00022729"/>
    </source>
</evidence>
<dbReference type="Pfam" id="PF02563">
    <property type="entry name" value="Poly_export"/>
    <property type="match status" value="1"/>
</dbReference>
<dbReference type="EMBL" id="JALHAT010000026">
    <property type="protein sequence ID" value="MCJ1961815.1"/>
    <property type="molecule type" value="Genomic_DNA"/>
</dbReference>
<gene>
    <name evidence="5" type="ORF">MTR65_14060</name>
</gene>
<dbReference type="Pfam" id="PF10531">
    <property type="entry name" value="SLBB"/>
    <property type="match status" value="1"/>
</dbReference>
<evidence type="ECO:0000256" key="2">
    <source>
        <dbReference type="SAM" id="SignalP"/>
    </source>
</evidence>
<reference evidence="5" key="1">
    <citation type="submission" date="2022-03" db="EMBL/GenBank/DDBJ databases">
        <title>Identification of a novel bacterium isolated from mangrove sediments.</title>
        <authorList>
            <person name="Pan X."/>
        </authorList>
    </citation>
    <scope>NUCLEOTIDE SEQUENCE</scope>
    <source>
        <strain evidence="5">B2637</strain>
    </source>
</reference>
<dbReference type="PROSITE" id="PS51257">
    <property type="entry name" value="PROKAR_LIPOPROTEIN"/>
    <property type="match status" value="1"/>
</dbReference>
<dbReference type="PANTHER" id="PTHR33619:SF3">
    <property type="entry name" value="POLYSACCHARIDE EXPORT PROTEIN GFCE-RELATED"/>
    <property type="match status" value="1"/>
</dbReference>
<dbReference type="Gene3D" id="3.30.1950.10">
    <property type="entry name" value="wza like domain"/>
    <property type="match status" value="1"/>
</dbReference>
<feature type="domain" description="Soluble ligand binding" evidence="4">
    <location>
        <begin position="111"/>
        <end position="153"/>
    </location>
</feature>
<feature type="signal peptide" evidence="2">
    <location>
        <begin position="1"/>
        <end position="21"/>
    </location>
</feature>
<dbReference type="Proteomes" id="UP001162802">
    <property type="component" value="Unassembled WGS sequence"/>
</dbReference>
<sequence>MQFRFRLGMALGLLALSGCGAQVSRELPSVGVVEYRLSPGDQLHLEVFREETLSGDYVVNDAGAITLPMAGDFPVTGKTVAQARAELEALLAGGYVRDARVNLTMAEYRPVFILGEVTRPGEYGYAQRMSVHALVAKAGGFTYRANEKVVYIRHALEGEETAYALTSAAAVMPGDTVRIGARYF</sequence>
<dbReference type="PANTHER" id="PTHR33619">
    <property type="entry name" value="POLYSACCHARIDE EXPORT PROTEIN GFCE-RELATED"/>
    <property type="match status" value="1"/>
</dbReference>
<comment type="caution">
    <text evidence="5">The sequence shown here is derived from an EMBL/GenBank/DDBJ whole genome shotgun (WGS) entry which is preliminary data.</text>
</comment>
<feature type="domain" description="Polysaccharide export protein N-terminal" evidence="3">
    <location>
        <begin position="34"/>
        <end position="105"/>
    </location>
</feature>
<dbReference type="InterPro" id="IPR019554">
    <property type="entry name" value="Soluble_ligand-bd"/>
</dbReference>
<evidence type="ECO:0000313" key="5">
    <source>
        <dbReference type="EMBL" id="MCJ1961815.1"/>
    </source>
</evidence>
<dbReference type="RefSeq" id="WP_243801242.1">
    <property type="nucleotide sequence ID" value="NZ_JALHAT010000026.1"/>
</dbReference>
<dbReference type="InterPro" id="IPR049712">
    <property type="entry name" value="Poly_export"/>
</dbReference>
<organism evidence="5 6">
    <name type="scientific">Novosphingobium mangrovi</name>
    <name type="common">ex Hu et al. 2023</name>
    <dbReference type="NCBI Taxonomy" id="2930094"/>
    <lineage>
        <taxon>Bacteria</taxon>
        <taxon>Pseudomonadati</taxon>
        <taxon>Pseudomonadota</taxon>
        <taxon>Alphaproteobacteria</taxon>
        <taxon>Sphingomonadales</taxon>
        <taxon>Sphingomonadaceae</taxon>
        <taxon>Novosphingobium</taxon>
    </lineage>
</organism>
<keyword evidence="1 2" id="KW-0732">Signal</keyword>
<feature type="chain" id="PRO_5047332037" evidence="2">
    <location>
        <begin position="22"/>
        <end position="184"/>
    </location>
</feature>
<dbReference type="Gene3D" id="3.10.560.10">
    <property type="entry name" value="Outer membrane lipoprotein wza domain like"/>
    <property type="match status" value="1"/>
</dbReference>
<evidence type="ECO:0000259" key="4">
    <source>
        <dbReference type="Pfam" id="PF10531"/>
    </source>
</evidence>
<dbReference type="InterPro" id="IPR003715">
    <property type="entry name" value="Poly_export_N"/>
</dbReference>
<name>A0ABT0AF40_9SPHN</name>
<accession>A0ABT0AF40</accession>